<sequence>MFDHCICVTFDSSFYLPPLLSLVFPHHHLRSPVFARTQSPAVANHNPRIKTSGCIL</sequence>
<organism evidence="1 2">
    <name type="scientific">Vitis vinifera</name>
    <name type="common">Grape</name>
    <dbReference type="NCBI Taxonomy" id="29760"/>
    <lineage>
        <taxon>Eukaryota</taxon>
        <taxon>Viridiplantae</taxon>
        <taxon>Streptophyta</taxon>
        <taxon>Embryophyta</taxon>
        <taxon>Tracheophyta</taxon>
        <taxon>Spermatophyta</taxon>
        <taxon>Magnoliopsida</taxon>
        <taxon>eudicotyledons</taxon>
        <taxon>Gunneridae</taxon>
        <taxon>Pentapetalae</taxon>
        <taxon>rosids</taxon>
        <taxon>Vitales</taxon>
        <taxon>Vitaceae</taxon>
        <taxon>Viteae</taxon>
        <taxon>Vitis</taxon>
    </lineage>
</organism>
<dbReference type="HOGENOM" id="CLU_3018223_0_0_1"/>
<protein>
    <submittedName>
        <fullName evidence="1">Uncharacterized protein</fullName>
    </submittedName>
</protein>
<proteinExistence type="predicted"/>
<dbReference type="PaxDb" id="29760-VIT_00s0531g00020.t01"/>
<dbReference type="AlphaFoldDB" id="D7TRX0"/>
<evidence type="ECO:0000313" key="2">
    <source>
        <dbReference type="Proteomes" id="UP000009183"/>
    </source>
</evidence>
<dbReference type="EMBL" id="FN596056">
    <property type="protein sequence ID" value="CBI33246.3"/>
    <property type="molecule type" value="Genomic_DNA"/>
</dbReference>
<dbReference type="Proteomes" id="UP000009183">
    <property type="component" value="Unassembled WGS sequence, unordered"/>
</dbReference>
<name>D7TRX0_VITVI</name>
<accession>D7TRX0</accession>
<dbReference type="InParanoid" id="D7TRX0"/>
<gene>
    <name evidence="1" type="ORF">VIT_00s0531g00020</name>
</gene>
<evidence type="ECO:0000313" key="1">
    <source>
        <dbReference type="EMBL" id="CBI33246.3"/>
    </source>
</evidence>
<keyword evidence="2" id="KW-1185">Reference proteome</keyword>
<reference evidence="2" key="1">
    <citation type="journal article" date="2007" name="Nature">
        <title>The grapevine genome sequence suggests ancestral hexaploidization in major angiosperm phyla.</title>
        <authorList>
            <consortium name="The French-Italian Public Consortium for Grapevine Genome Characterization."/>
            <person name="Jaillon O."/>
            <person name="Aury J.-M."/>
            <person name="Noel B."/>
            <person name="Policriti A."/>
            <person name="Clepet C."/>
            <person name="Casagrande A."/>
            <person name="Choisne N."/>
            <person name="Aubourg S."/>
            <person name="Vitulo N."/>
            <person name="Jubin C."/>
            <person name="Vezzi A."/>
            <person name="Legeai F."/>
            <person name="Hugueney P."/>
            <person name="Dasilva C."/>
            <person name="Horner D."/>
            <person name="Mica E."/>
            <person name="Jublot D."/>
            <person name="Poulain J."/>
            <person name="Bruyere C."/>
            <person name="Billault A."/>
            <person name="Segurens B."/>
            <person name="Gouyvenoux M."/>
            <person name="Ugarte E."/>
            <person name="Cattonaro F."/>
            <person name="Anthouard V."/>
            <person name="Vico V."/>
            <person name="Del Fabbro C."/>
            <person name="Alaux M."/>
            <person name="Di Gaspero G."/>
            <person name="Dumas V."/>
            <person name="Felice N."/>
            <person name="Paillard S."/>
            <person name="Juman I."/>
            <person name="Moroldo M."/>
            <person name="Scalabrin S."/>
            <person name="Canaguier A."/>
            <person name="Le Clainche I."/>
            <person name="Malacrida G."/>
            <person name="Durand E."/>
            <person name="Pesole G."/>
            <person name="Laucou V."/>
            <person name="Chatelet P."/>
            <person name="Merdinoglu D."/>
            <person name="Delledonne M."/>
            <person name="Pezzotti M."/>
            <person name="Lecharny A."/>
            <person name="Scarpelli C."/>
            <person name="Artiguenave F."/>
            <person name="Pe M.E."/>
            <person name="Valle G."/>
            <person name="Morgante M."/>
            <person name="Caboche M."/>
            <person name="Adam-Blondon A.-F."/>
            <person name="Weissenbach J."/>
            <person name="Quetier F."/>
            <person name="Wincker P."/>
        </authorList>
    </citation>
    <scope>NUCLEOTIDE SEQUENCE [LARGE SCALE GENOMIC DNA]</scope>
    <source>
        <strain evidence="2">cv. Pinot noir / PN40024</strain>
    </source>
</reference>